<keyword evidence="2" id="KW-1185">Reference proteome</keyword>
<dbReference type="AlphaFoldDB" id="A0A9J6E849"/>
<comment type="caution">
    <text evidence="1">The sequence shown here is derived from an EMBL/GenBank/DDBJ whole genome shotgun (WGS) entry which is preliminary data.</text>
</comment>
<protein>
    <submittedName>
        <fullName evidence="1">Uncharacterized protein</fullName>
    </submittedName>
</protein>
<dbReference type="Proteomes" id="UP000821866">
    <property type="component" value="Chromosome 3"/>
</dbReference>
<evidence type="ECO:0000313" key="2">
    <source>
        <dbReference type="Proteomes" id="UP000821866"/>
    </source>
</evidence>
<organism evidence="1 2">
    <name type="scientific">Rhipicephalus microplus</name>
    <name type="common">Cattle tick</name>
    <name type="synonym">Boophilus microplus</name>
    <dbReference type="NCBI Taxonomy" id="6941"/>
    <lineage>
        <taxon>Eukaryota</taxon>
        <taxon>Metazoa</taxon>
        <taxon>Ecdysozoa</taxon>
        <taxon>Arthropoda</taxon>
        <taxon>Chelicerata</taxon>
        <taxon>Arachnida</taxon>
        <taxon>Acari</taxon>
        <taxon>Parasitiformes</taxon>
        <taxon>Ixodida</taxon>
        <taxon>Ixodoidea</taxon>
        <taxon>Ixodidae</taxon>
        <taxon>Rhipicephalinae</taxon>
        <taxon>Rhipicephalus</taxon>
        <taxon>Boophilus</taxon>
    </lineage>
</organism>
<gene>
    <name evidence="1" type="ORF">HPB51_008670</name>
</gene>
<evidence type="ECO:0000313" key="1">
    <source>
        <dbReference type="EMBL" id="KAH8030550.1"/>
    </source>
</evidence>
<reference evidence="1" key="2">
    <citation type="submission" date="2021-09" db="EMBL/GenBank/DDBJ databases">
        <authorList>
            <person name="Jia N."/>
            <person name="Wang J."/>
            <person name="Shi W."/>
            <person name="Du L."/>
            <person name="Sun Y."/>
            <person name="Zhan W."/>
            <person name="Jiang J."/>
            <person name="Wang Q."/>
            <person name="Zhang B."/>
            <person name="Ji P."/>
            <person name="Sakyi L.B."/>
            <person name="Cui X."/>
            <person name="Yuan T."/>
            <person name="Jiang B."/>
            <person name="Yang W."/>
            <person name="Lam T.T.-Y."/>
            <person name="Chang Q."/>
            <person name="Ding S."/>
            <person name="Wang X."/>
            <person name="Zhu J."/>
            <person name="Ruan X."/>
            <person name="Zhao L."/>
            <person name="Wei J."/>
            <person name="Que T."/>
            <person name="Du C."/>
            <person name="Cheng J."/>
            <person name="Dai P."/>
            <person name="Han X."/>
            <person name="Huang E."/>
            <person name="Gao Y."/>
            <person name="Liu J."/>
            <person name="Shao H."/>
            <person name="Ye R."/>
            <person name="Li L."/>
            <person name="Wei W."/>
            <person name="Wang X."/>
            <person name="Wang C."/>
            <person name="Huo Q."/>
            <person name="Li W."/>
            <person name="Guo W."/>
            <person name="Chen H."/>
            <person name="Chen S."/>
            <person name="Zhou L."/>
            <person name="Zhou L."/>
            <person name="Ni X."/>
            <person name="Tian J."/>
            <person name="Zhou Y."/>
            <person name="Sheng Y."/>
            <person name="Liu T."/>
            <person name="Pan Y."/>
            <person name="Xia L."/>
            <person name="Li J."/>
            <person name="Zhao F."/>
            <person name="Cao W."/>
        </authorList>
    </citation>
    <scope>NUCLEOTIDE SEQUENCE</scope>
    <source>
        <strain evidence="1">Rmic-2018</strain>
        <tissue evidence="1">Larvae</tissue>
    </source>
</reference>
<proteinExistence type="predicted"/>
<dbReference type="EMBL" id="JABSTU010000005">
    <property type="protein sequence ID" value="KAH8030550.1"/>
    <property type="molecule type" value="Genomic_DNA"/>
</dbReference>
<accession>A0A9J6E849</accession>
<dbReference type="VEuPathDB" id="VectorBase:LOC119165110"/>
<reference evidence="1" key="1">
    <citation type="journal article" date="2020" name="Cell">
        <title>Large-Scale Comparative Analyses of Tick Genomes Elucidate Their Genetic Diversity and Vector Capacities.</title>
        <authorList>
            <consortium name="Tick Genome and Microbiome Consortium (TIGMIC)"/>
            <person name="Jia N."/>
            <person name="Wang J."/>
            <person name="Shi W."/>
            <person name="Du L."/>
            <person name="Sun Y."/>
            <person name="Zhan W."/>
            <person name="Jiang J.F."/>
            <person name="Wang Q."/>
            <person name="Zhang B."/>
            <person name="Ji P."/>
            <person name="Bell-Sakyi L."/>
            <person name="Cui X.M."/>
            <person name="Yuan T.T."/>
            <person name="Jiang B.G."/>
            <person name="Yang W.F."/>
            <person name="Lam T.T."/>
            <person name="Chang Q.C."/>
            <person name="Ding S.J."/>
            <person name="Wang X.J."/>
            <person name="Zhu J.G."/>
            <person name="Ruan X.D."/>
            <person name="Zhao L."/>
            <person name="Wei J.T."/>
            <person name="Ye R.Z."/>
            <person name="Que T.C."/>
            <person name="Du C.H."/>
            <person name="Zhou Y.H."/>
            <person name="Cheng J.X."/>
            <person name="Dai P.F."/>
            <person name="Guo W.B."/>
            <person name="Han X.H."/>
            <person name="Huang E.J."/>
            <person name="Li L.F."/>
            <person name="Wei W."/>
            <person name="Gao Y.C."/>
            <person name="Liu J.Z."/>
            <person name="Shao H.Z."/>
            <person name="Wang X."/>
            <person name="Wang C.C."/>
            <person name="Yang T.C."/>
            <person name="Huo Q.B."/>
            <person name="Li W."/>
            <person name="Chen H.Y."/>
            <person name="Chen S.E."/>
            <person name="Zhou L.G."/>
            <person name="Ni X.B."/>
            <person name="Tian J.H."/>
            <person name="Sheng Y."/>
            <person name="Liu T."/>
            <person name="Pan Y.S."/>
            <person name="Xia L.Y."/>
            <person name="Li J."/>
            <person name="Zhao F."/>
            <person name="Cao W.C."/>
        </authorList>
    </citation>
    <scope>NUCLEOTIDE SEQUENCE</scope>
    <source>
        <strain evidence="1">Rmic-2018</strain>
    </source>
</reference>
<name>A0A9J6E849_RHIMP</name>
<sequence length="318" mass="36025">MPPHPYICTVTAPVRGNKGYLPPDGVCDYLFFDSLYKSFRSSLLDGLDMLDVGAQYLVYQTERYKFTHFGLSFSPEHDIFTDYEEQGFLNTIKEIWDKEVHHFGFLDLYRHLTHPSIVAQALTILKALYKFLAPNFSFKRSSYYVIGMTPDSTANDQIINLMKATPRTAPPSAPAREWIATDSVRVDNRVTSSRKSLERANCHYSHDFKIVIRPRGGLDVATTGTVRLTSAIHRAANVPSHEAGEDTVCSNNRRNIVVSTPHASHADKYRHLQAITIGDRHHEVSAYETAPDNTVKGIIKGIPLEEDQFHSYLHRSRT</sequence>